<gene>
    <name evidence="2" type="ORF">JAZ04_19120</name>
</gene>
<keyword evidence="1" id="KW-0472">Membrane</keyword>
<dbReference type="EMBL" id="JAEPDI010000015">
    <property type="protein sequence ID" value="MCG7940949.1"/>
    <property type="molecule type" value="Genomic_DNA"/>
</dbReference>
<dbReference type="AlphaFoldDB" id="A0A9E4K9J7"/>
<organism evidence="2 3">
    <name type="scientific">Candidatus Thiodiazotropha lotti</name>
    <dbReference type="NCBI Taxonomy" id="2792787"/>
    <lineage>
        <taxon>Bacteria</taxon>
        <taxon>Pseudomonadati</taxon>
        <taxon>Pseudomonadota</taxon>
        <taxon>Gammaproteobacteria</taxon>
        <taxon>Chromatiales</taxon>
        <taxon>Sedimenticolaceae</taxon>
        <taxon>Candidatus Thiodiazotropha</taxon>
    </lineage>
</organism>
<feature type="transmembrane region" description="Helical" evidence="1">
    <location>
        <begin position="12"/>
        <end position="29"/>
    </location>
</feature>
<evidence type="ECO:0000256" key="1">
    <source>
        <dbReference type="SAM" id="Phobius"/>
    </source>
</evidence>
<evidence type="ECO:0000313" key="2">
    <source>
        <dbReference type="EMBL" id="MCG7940949.1"/>
    </source>
</evidence>
<proteinExistence type="predicted"/>
<keyword evidence="1" id="KW-1133">Transmembrane helix</keyword>
<reference evidence="2" key="1">
    <citation type="journal article" date="2021" name="Proc. Natl. Acad. Sci. U.S.A.">
        <title>Global biogeography of chemosynthetic symbionts reveals both localized and globally distributed symbiont groups. .</title>
        <authorList>
            <person name="Osvatic J.T."/>
            <person name="Wilkins L.G.E."/>
            <person name="Leibrecht L."/>
            <person name="Leray M."/>
            <person name="Zauner S."/>
            <person name="Polzin J."/>
            <person name="Camacho Y."/>
            <person name="Gros O."/>
            <person name="van Gils J.A."/>
            <person name="Eisen J.A."/>
            <person name="Petersen J.M."/>
            <person name="Yuen B."/>
        </authorList>
    </citation>
    <scope>NUCLEOTIDE SEQUENCE</scope>
    <source>
        <strain evidence="2">MAGL173</strain>
    </source>
</reference>
<feature type="transmembrane region" description="Helical" evidence="1">
    <location>
        <begin position="92"/>
        <end position="114"/>
    </location>
</feature>
<protein>
    <submittedName>
        <fullName evidence="2">Uncharacterized protein</fullName>
    </submittedName>
</protein>
<dbReference type="Proteomes" id="UP000886687">
    <property type="component" value="Unassembled WGS sequence"/>
</dbReference>
<feature type="transmembrane region" description="Helical" evidence="1">
    <location>
        <begin position="41"/>
        <end position="58"/>
    </location>
</feature>
<accession>A0A9E4K9J7</accession>
<feature type="transmembrane region" description="Helical" evidence="1">
    <location>
        <begin position="67"/>
        <end position="86"/>
    </location>
</feature>
<sequence length="123" mass="13972">MIKQVLLLRMSYWLAAIADFAVAILVWMPERMGVTETVYPMGLASAVIFSWAVLLLLADRKPLERRWILLPTILVVALLAITRTLFSQDGAIEFSIVLLLFAIALIIFMAYSYYYAGKYHPSK</sequence>
<evidence type="ECO:0000313" key="3">
    <source>
        <dbReference type="Proteomes" id="UP000886687"/>
    </source>
</evidence>
<keyword evidence="1" id="KW-0812">Transmembrane</keyword>
<name>A0A9E4K9J7_9GAMM</name>
<comment type="caution">
    <text evidence="2">The sequence shown here is derived from an EMBL/GenBank/DDBJ whole genome shotgun (WGS) entry which is preliminary data.</text>
</comment>